<name>A0A8J4SLF5_9TREM</name>
<evidence type="ECO:0000313" key="1">
    <source>
        <dbReference type="EMBL" id="KAF5396677.1"/>
    </source>
</evidence>
<gene>
    <name evidence="1" type="ORF">PHET_10273</name>
</gene>
<evidence type="ECO:0000313" key="2">
    <source>
        <dbReference type="Proteomes" id="UP000748531"/>
    </source>
</evidence>
<protein>
    <submittedName>
        <fullName evidence="1">Uncharacterized protein</fullName>
    </submittedName>
</protein>
<dbReference type="AlphaFoldDB" id="A0A8J4SLF5"/>
<accession>A0A8J4SLF5</accession>
<dbReference type="EMBL" id="LUCH01007601">
    <property type="protein sequence ID" value="KAF5396677.1"/>
    <property type="molecule type" value="Genomic_DNA"/>
</dbReference>
<keyword evidence="2" id="KW-1185">Reference proteome</keyword>
<sequence>MALRQSSYDLQFITFHLLAKPLTSYYEPRLSVTCYVIVSYG</sequence>
<organism evidence="1 2">
    <name type="scientific">Paragonimus heterotremus</name>
    <dbReference type="NCBI Taxonomy" id="100268"/>
    <lineage>
        <taxon>Eukaryota</taxon>
        <taxon>Metazoa</taxon>
        <taxon>Spiralia</taxon>
        <taxon>Lophotrochozoa</taxon>
        <taxon>Platyhelminthes</taxon>
        <taxon>Trematoda</taxon>
        <taxon>Digenea</taxon>
        <taxon>Plagiorchiida</taxon>
        <taxon>Troglotremata</taxon>
        <taxon>Troglotrematidae</taxon>
        <taxon>Paragonimus</taxon>
    </lineage>
</organism>
<dbReference type="Proteomes" id="UP000748531">
    <property type="component" value="Unassembled WGS sequence"/>
</dbReference>
<reference evidence="1" key="1">
    <citation type="submission" date="2019-05" db="EMBL/GenBank/DDBJ databases">
        <title>Annotation for the trematode Paragonimus heterotremus.</title>
        <authorList>
            <person name="Choi Y.-J."/>
        </authorList>
    </citation>
    <scope>NUCLEOTIDE SEQUENCE</scope>
    <source>
        <strain evidence="1">LC</strain>
    </source>
</reference>
<proteinExistence type="predicted"/>
<comment type="caution">
    <text evidence="1">The sequence shown here is derived from an EMBL/GenBank/DDBJ whole genome shotgun (WGS) entry which is preliminary data.</text>
</comment>